<keyword evidence="5" id="KW-0804">Transcription</keyword>
<name>A0ABN8RUF4_9CNID</name>
<dbReference type="PRINTS" id="PR00615">
    <property type="entry name" value="CCAATSUBUNTA"/>
</dbReference>
<dbReference type="EMBL" id="CALNXI010002100">
    <property type="protein sequence ID" value="CAH3182977.1"/>
    <property type="molecule type" value="Genomic_DNA"/>
</dbReference>
<sequence length="332" mass="35982">MEGVEEARNENADGLAQPDSGQASGYPQTGLVTYAQASTNGHGAEQVSIRGVQQVMDNRPEVQNETHVGLGDDRGHLSITNVPGGVQVAVVPATDEVGVVDGSLASAPSAVERTDDGSHQVVTAMPAEYGLPGPIPAQYVLHEEHEGNEDAGVHGDVDGEEKERDDILREQDRFLPIANVARIMKKSIPKTGKIAKDAKECVQECVSEFISFITSEASERCHQEKRKTINGEDILFAMQTLGFDNYVEPLKLYLQKYRESIKGEKSAIVAEDRAAEMEDDEHAVHQFQVATAAHLHPSMIGTEQPPTTIYSTGPYQTTVCVCSFLEVKNSTP</sequence>
<protein>
    <recommendedName>
        <fullName evidence="2">Nuclear transcription factor Y subunit beta</fullName>
    </recommendedName>
    <alternativeName>
        <fullName evidence="7">CAAT box DNA-binding protein subunit B</fullName>
    </alternativeName>
    <alternativeName>
        <fullName evidence="8">Nuclear transcription factor Y subunit B</fullName>
    </alternativeName>
</protein>
<comment type="similarity">
    <text evidence="1">Belongs to the NFYB/HAP3 subunit family.</text>
</comment>
<reference evidence="11 12" key="1">
    <citation type="submission" date="2022-05" db="EMBL/GenBank/DDBJ databases">
        <authorList>
            <consortium name="Genoscope - CEA"/>
            <person name="William W."/>
        </authorList>
    </citation>
    <scope>NUCLEOTIDE SEQUENCE [LARGE SCALE GENOMIC DNA]</scope>
</reference>
<keyword evidence="3" id="KW-0805">Transcription regulation</keyword>
<dbReference type="InterPro" id="IPR027113">
    <property type="entry name" value="Transc_fact_NFYB/HAP3"/>
</dbReference>
<dbReference type="InterPro" id="IPR009072">
    <property type="entry name" value="Histone-fold"/>
</dbReference>
<gene>
    <name evidence="11" type="ORF">PEVE_00014612</name>
</gene>
<evidence type="ECO:0000256" key="2">
    <source>
        <dbReference type="ARBA" id="ARBA00015277"/>
    </source>
</evidence>
<dbReference type="PROSITE" id="PS00685">
    <property type="entry name" value="NFYB_HAP3"/>
    <property type="match status" value="1"/>
</dbReference>
<accession>A0ABN8RUF4</accession>
<dbReference type="Gene3D" id="1.10.20.10">
    <property type="entry name" value="Histone, subunit A"/>
    <property type="match status" value="1"/>
</dbReference>
<evidence type="ECO:0000313" key="12">
    <source>
        <dbReference type="Proteomes" id="UP001159427"/>
    </source>
</evidence>
<dbReference type="PANTHER" id="PTHR11064:SF9">
    <property type="entry name" value="NUCLEAR TRANSCRIPTION FACTOR Y SUBUNIT BETA"/>
    <property type="match status" value="1"/>
</dbReference>
<dbReference type="Proteomes" id="UP001159427">
    <property type="component" value="Unassembled WGS sequence"/>
</dbReference>
<proteinExistence type="inferred from homology"/>
<dbReference type="InterPro" id="IPR003958">
    <property type="entry name" value="CBFA_NFYB_domain"/>
</dbReference>
<evidence type="ECO:0000256" key="1">
    <source>
        <dbReference type="ARBA" id="ARBA00009053"/>
    </source>
</evidence>
<evidence type="ECO:0000256" key="8">
    <source>
        <dbReference type="ARBA" id="ARBA00031126"/>
    </source>
</evidence>
<evidence type="ECO:0000256" key="4">
    <source>
        <dbReference type="ARBA" id="ARBA00023125"/>
    </source>
</evidence>
<comment type="function">
    <text evidence="6">Component of the sequence-specific heterotrimeric transcription factor (NF-Y) which specifically recognizes a 5'-CCAAT-3' box motif found in the promoters of its target genes. NF-Y can function as both an activator and a repressor, depending on its interacting cofactors.</text>
</comment>
<dbReference type="SUPFAM" id="SSF47113">
    <property type="entry name" value="Histone-fold"/>
    <property type="match status" value="1"/>
</dbReference>
<evidence type="ECO:0000256" key="9">
    <source>
        <dbReference type="SAM" id="MobiDB-lite"/>
    </source>
</evidence>
<feature type="compositionally biased region" description="Polar residues" evidence="9">
    <location>
        <begin position="19"/>
        <end position="30"/>
    </location>
</feature>
<dbReference type="CDD" id="cd22907">
    <property type="entry name" value="HFD_NFYB"/>
    <property type="match status" value="1"/>
</dbReference>
<feature type="compositionally biased region" description="Basic and acidic residues" evidence="9">
    <location>
        <begin position="1"/>
        <end position="11"/>
    </location>
</feature>
<dbReference type="Pfam" id="PF00808">
    <property type="entry name" value="CBFD_NFYB_HMF"/>
    <property type="match status" value="1"/>
</dbReference>
<evidence type="ECO:0000256" key="7">
    <source>
        <dbReference type="ARBA" id="ARBA00029965"/>
    </source>
</evidence>
<keyword evidence="4" id="KW-0238">DNA-binding</keyword>
<feature type="domain" description="Transcription factor CBF/NF-Y/archaeal histone" evidence="10">
    <location>
        <begin position="174"/>
        <end position="238"/>
    </location>
</feature>
<feature type="region of interest" description="Disordered" evidence="9">
    <location>
        <begin position="1"/>
        <end position="30"/>
    </location>
</feature>
<dbReference type="InterPro" id="IPR003956">
    <property type="entry name" value="Transcrpt_fac_NFYB/HAP3_CS"/>
</dbReference>
<keyword evidence="12" id="KW-1185">Reference proteome</keyword>
<organism evidence="11 12">
    <name type="scientific">Porites evermanni</name>
    <dbReference type="NCBI Taxonomy" id="104178"/>
    <lineage>
        <taxon>Eukaryota</taxon>
        <taxon>Metazoa</taxon>
        <taxon>Cnidaria</taxon>
        <taxon>Anthozoa</taxon>
        <taxon>Hexacorallia</taxon>
        <taxon>Scleractinia</taxon>
        <taxon>Fungiina</taxon>
        <taxon>Poritidae</taxon>
        <taxon>Porites</taxon>
    </lineage>
</organism>
<evidence type="ECO:0000256" key="5">
    <source>
        <dbReference type="ARBA" id="ARBA00023163"/>
    </source>
</evidence>
<evidence type="ECO:0000313" key="11">
    <source>
        <dbReference type="EMBL" id="CAH3182977.1"/>
    </source>
</evidence>
<evidence type="ECO:0000256" key="6">
    <source>
        <dbReference type="ARBA" id="ARBA00025263"/>
    </source>
</evidence>
<dbReference type="PANTHER" id="PTHR11064">
    <property type="entry name" value="CCAAT-BINDING TRANSCRIPTION FACTOR-RELATED"/>
    <property type="match status" value="1"/>
</dbReference>
<evidence type="ECO:0000256" key="3">
    <source>
        <dbReference type="ARBA" id="ARBA00023015"/>
    </source>
</evidence>
<evidence type="ECO:0000259" key="10">
    <source>
        <dbReference type="Pfam" id="PF00808"/>
    </source>
</evidence>
<comment type="caution">
    <text evidence="11">The sequence shown here is derived from an EMBL/GenBank/DDBJ whole genome shotgun (WGS) entry which is preliminary data.</text>
</comment>